<accession>A0A0E9UVA3</accession>
<reference evidence="1" key="1">
    <citation type="submission" date="2014-11" db="EMBL/GenBank/DDBJ databases">
        <authorList>
            <person name="Amaro Gonzalez C."/>
        </authorList>
    </citation>
    <scope>NUCLEOTIDE SEQUENCE</scope>
</reference>
<evidence type="ECO:0000313" key="1">
    <source>
        <dbReference type="EMBL" id="JAH69701.1"/>
    </source>
</evidence>
<dbReference type="EMBL" id="GBXM01038876">
    <property type="protein sequence ID" value="JAH69701.1"/>
    <property type="molecule type" value="Transcribed_RNA"/>
</dbReference>
<name>A0A0E9UVA3_ANGAN</name>
<reference evidence="1" key="2">
    <citation type="journal article" date="2015" name="Fish Shellfish Immunol.">
        <title>Early steps in the European eel (Anguilla anguilla)-Vibrio vulnificus interaction in the gills: Role of the RtxA13 toxin.</title>
        <authorList>
            <person name="Callol A."/>
            <person name="Pajuelo D."/>
            <person name="Ebbesson L."/>
            <person name="Teles M."/>
            <person name="MacKenzie S."/>
            <person name="Amaro C."/>
        </authorList>
    </citation>
    <scope>NUCLEOTIDE SEQUENCE</scope>
</reference>
<organism evidence="1">
    <name type="scientific">Anguilla anguilla</name>
    <name type="common">European freshwater eel</name>
    <name type="synonym">Muraena anguilla</name>
    <dbReference type="NCBI Taxonomy" id="7936"/>
    <lineage>
        <taxon>Eukaryota</taxon>
        <taxon>Metazoa</taxon>
        <taxon>Chordata</taxon>
        <taxon>Craniata</taxon>
        <taxon>Vertebrata</taxon>
        <taxon>Euteleostomi</taxon>
        <taxon>Actinopterygii</taxon>
        <taxon>Neopterygii</taxon>
        <taxon>Teleostei</taxon>
        <taxon>Anguilliformes</taxon>
        <taxon>Anguillidae</taxon>
        <taxon>Anguilla</taxon>
    </lineage>
</organism>
<proteinExistence type="predicted"/>
<protein>
    <submittedName>
        <fullName evidence="1">Uncharacterized protein</fullName>
    </submittedName>
</protein>
<dbReference type="AlphaFoldDB" id="A0A0E9UVA3"/>
<sequence length="29" mass="3388">MRPLWGKVMDQVQMQNKAGPMLFSHQQNS</sequence>